<gene>
    <name evidence="1" type="ORF">ATJ93_4732</name>
</gene>
<comment type="caution">
    <text evidence="1">The sequence shown here is derived from an EMBL/GenBank/DDBJ whole genome shotgun (WGS) entry which is preliminary data.</text>
</comment>
<organism evidence="1 2">
    <name type="scientific">Halopiger aswanensis</name>
    <dbReference type="NCBI Taxonomy" id="148449"/>
    <lineage>
        <taxon>Archaea</taxon>
        <taxon>Methanobacteriati</taxon>
        <taxon>Methanobacteriota</taxon>
        <taxon>Stenosarchaea group</taxon>
        <taxon>Halobacteria</taxon>
        <taxon>Halobacteriales</taxon>
        <taxon>Natrialbaceae</taxon>
        <taxon>Halopiger</taxon>
    </lineage>
</organism>
<keyword evidence="2" id="KW-1185">Reference proteome</keyword>
<dbReference type="Proteomes" id="UP000283805">
    <property type="component" value="Unassembled WGS sequence"/>
</dbReference>
<evidence type="ECO:0000313" key="1">
    <source>
        <dbReference type="EMBL" id="RKD85229.1"/>
    </source>
</evidence>
<evidence type="ECO:0000313" key="2">
    <source>
        <dbReference type="Proteomes" id="UP000283805"/>
    </source>
</evidence>
<accession>A0A419VUQ3</accession>
<proteinExistence type="predicted"/>
<dbReference type="RefSeq" id="WP_147376700.1">
    <property type="nucleotide sequence ID" value="NZ_RAPO01000012.1"/>
</dbReference>
<sequence>MADDEALENHYRFTPSIDLYSVLEALEIEHLEVSPRRTIAIFSQSILNIEVSAGQLSDARMIRIEILDYPTGAATDPETRLERVADSLADATLADIQLSESNQMR</sequence>
<name>A0A419VUQ3_9EURY</name>
<dbReference type="AlphaFoldDB" id="A0A419VUQ3"/>
<dbReference type="OrthoDB" id="326261at2157"/>
<dbReference type="EMBL" id="RAPO01000012">
    <property type="protein sequence ID" value="RKD85229.1"/>
    <property type="molecule type" value="Genomic_DNA"/>
</dbReference>
<reference evidence="1 2" key="1">
    <citation type="submission" date="2018-09" db="EMBL/GenBank/DDBJ databases">
        <title>Genomic Encyclopedia of Archaeal and Bacterial Type Strains, Phase II (KMG-II): from individual species to whole genera.</title>
        <authorList>
            <person name="Goeker M."/>
        </authorList>
    </citation>
    <scope>NUCLEOTIDE SEQUENCE [LARGE SCALE GENOMIC DNA]</scope>
    <source>
        <strain evidence="1 2">DSM 13151</strain>
    </source>
</reference>
<protein>
    <submittedName>
        <fullName evidence="1">Uncharacterized protein</fullName>
    </submittedName>
</protein>